<dbReference type="PROSITE" id="PS51257">
    <property type="entry name" value="PROKAR_LIPOPROTEIN"/>
    <property type="match status" value="1"/>
</dbReference>
<sequence>MTYARAALAGLVLLAVAACSGGDPADGEPTTTGTPSASPSPTPTLAPPTIPPEASDWGAEGAAAFVEYWYAAQRYSAVTGDVSVLTDVTDPECRGCAELAENYSAIHQAGGYYEDLPWSPTVTASVAERDYFAVLVDVDSPRYRYRKVSDGPFYVVKAQRRKHLIRVRSAGDGWRVLLLSNQDSERS</sequence>
<dbReference type="RefSeq" id="WP_149770846.1">
    <property type="nucleotide sequence ID" value="NZ_VDFQ02000005.1"/>
</dbReference>
<dbReference type="Proteomes" id="UP000307768">
    <property type="component" value="Unassembled WGS sequence"/>
</dbReference>
<dbReference type="EMBL" id="VDFQ02000005">
    <property type="protein sequence ID" value="KAA1420677.1"/>
    <property type="molecule type" value="Genomic_DNA"/>
</dbReference>
<evidence type="ECO:0000256" key="2">
    <source>
        <dbReference type="SAM" id="SignalP"/>
    </source>
</evidence>
<dbReference type="AlphaFoldDB" id="A0A5Q6RRN2"/>
<evidence type="ECO:0000259" key="3">
    <source>
        <dbReference type="Pfam" id="PF19843"/>
    </source>
</evidence>
<keyword evidence="2" id="KW-0732">Signal</keyword>
<dbReference type="Pfam" id="PF19843">
    <property type="entry name" value="DUF6318"/>
    <property type="match status" value="1"/>
</dbReference>
<evidence type="ECO:0000313" key="4">
    <source>
        <dbReference type="EMBL" id="KAA1420677.1"/>
    </source>
</evidence>
<feature type="compositionally biased region" description="Pro residues" evidence="1">
    <location>
        <begin position="38"/>
        <end position="51"/>
    </location>
</feature>
<protein>
    <recommendedName>
        <fullName evidence="3">DUF6318 domain-containing protein</fullName>
    </recommendedName>
</protein>
<accession>A0A5Q6RRN2</accession>
<proteinExistence type="predicted"/>
<reference evidence="4 5" key="1">
    <citation type="submission" date="2019-09" db="EMBL/GenBank/DDBJ databases">
        <title>Mumia zhuanghuii sp. nov. isolated from the intestinal contents of plateau pika (Ochotona curzoniae) in the Qinghai-Tibet plateau of China.</title>
        <authorList>
            <person name="Tian Z."/>
        </authorList>
    </citation>
    <scope>NUCLEOTIDE SEQUENCE [LARGE SCALE GENOMIC DNA]</scope>
    <source>
        <strain evidence="5">350</strain>
    </source>
</reference>
<feature type="signal peptide" evidence="2">
    <location>
        <begin position="1"/>
        <end position="25"/>
    </location>
</feature>
<name>A0A5Q6RRN2_9ACTN</name>
<evidence type="ECO:0000313" key="5">
    <source>
        <dbReference type="Proteomes" id="UP000307768"/>
    </source>
</evidence>
<feature type="region of interest" description="Disordered" evidence="1">
    <location>
        <begin position="24"/>
        <end position="53"/>
    </location>
</feature>
<feature type="chain" id="PRO_5038514067" description="DUF6318 domain-containing protein" evidence="2">
    <location>
        <begin position="26"/>
        <end position="187"/>
    </location>
</feature>
<comment type="caution">
    <text evidence="4">The sequence shown here is derived from an EMBL/GenBank/DDBJ whole genome shotgun (WGS) entry which is preliminary data.</text>
</comment>
<feature type="domain" description="DUF6318" evidence="3">
    <location>
        <begin position="48"/>
        <end position="128"/>
    </location>
</feature>
<dbReference type="InterPro" id="IPR046281">
    <property type="entry name" value="DUF6318"/>
</dbReference>
<dbReference type="OrthoDB" id="3789819at2"/>
<evidence type="ECO:0000256" key="1">
    <source>
        <dbReference type="SAM" id="MobiDB-lite"/>
    </source>
</evidence>
<organism evidence="4 5">
    <name type="scientific">Mumia zhuanghuii</name>
    <dbReference type="NCBI Taxonomy" id="2585211"/>
    <lineage>
        <taxon>Bacteria</taxon>
        <taxon>Bacillati</taxon>
        <taxon>Actinomycetota</taxon>
        <taxon>Actinomycetes</taxon>
        <taxon>Propionibacteriales</taxon>
        <taxon>Nocardioidaceae</taxon>
        <taxon>Mumia</taxon>
    </lineage>
</organism>
<gene>
    <name evidence="4" type="ORF">FE697_017185</name>
</gene>